<dbReference type="AlphaFoldDB" id="A0A4Y8MJU2"/>
<dbReference type="RefSeq" id="WP_134466224.1">
    <property type="nucleotide sequence ID" value="NZ_JBHSSZ010000095.1"/>
</dbReference>
<reference evidence="1 2" key="1">
    <citation type="submission" date="2019-03" db="EMBL/GenBank/DDBJ databases">
        <title>Complete Genome Sequence of Paraburkholderia dipogonis ICMP 19430T, a Nitrogen-fixing Symbiont of the South African Invasive Legume Dipogon lignosus in New Zealand.</title>
        <authorList>
            <person name="De Meyer S.E."/>
        </authorList>
    </citation>
    <scope>NUCLEOTIDE SEQUENCE [LARGE SCALE GENOMIC DNA]</scope>
    <source>
        <strain evidence="1 2">ICMP 19430</strain>
    </source>
</reference>
<organism evidence="1 2">
    <name type="scientific">Paraburkholderia dipogonis</name>
    <dbReference type="NCBI Taxonomy" id="1211383"/>
    <lineage>
        <taxon>Bacteria</taxon>
        <taxon>Pseudomonadati</taxon>
        <taxon>Pseudomonadota</taxon>
        <taxon>Betaproteobacteria</taxon>
        <taxon>Burkholderiales</taxon>
        <taxon>Burkholderiaceae</taxon>
        <taxon>Paraburkholderia</taxon>
    </lineage>
</organism>
<dbReference type="Proteomes" id="UP000297385">
    <property type="component" value="Unassembled WGS sequence"/>
</dbReference>
<proteinExistence type="predicted"/>
<evidence type="ECO:0000313" key="2">
    <source>
        <dbReference type="Proteomes" id="UP000297385"/>
    </source>
</evidence>
<evidence type="ECO:0000313" key="1">
    <source>
        <dbReference type="EMBL" id="TFE37702.1"/>
    </source>
</evidence>
<dbReference type="EMBL" id="SNVI01000005">
    <property type="protein sequence ID" value="TFE37702.1"/>
    <property type="molecule type" value="Genomic_DNA"/>
</dbReference>
<sequence length="91" mass="9562">MFSIDPPTIMKGFGYLSRRTLDDAAENASAPAGFPRGSVKRVGTVLLVGAILACIHREISGASDGSLFSALSAYASDTLHHLVSILFNRGP</sequence>
<comment type="caution">
    <text evidence="1">The sequence shown here is derived from an EMBL/GenBank/DDBJ whole genome shotgun (WGS) entry which is preliminary data.</text>
</comment>
<protein>
    <submittedName>
        <fullName evidence="1">Uncharacterized protein</fullName>
    </submittedName>
</protein>
<accession>A0A4Y8MJU2</accession>
<gene>
    <name evidence="1" type="ORF">E2553_40635</name>
</gene>
<name>A0A4Y8MJU2_9BURK</name>